<feature type="domain" description="Retrovirus-related Pol polyprotein from transposon TNT 1-94-like beta-barrel" evidence="1">
    <location>
        <begin position="57"/>
        <end position="97"/>
    </location>
</feature>
<keyword evidence="3" id="KW-1185">Reference proteome</keyword>
<accession>A0A8J5LLN5</accession>
<comment type="caution">
    <text evidence="2">The sequence shown here is derived from an EMBL/GenBank/DDBJ whole genome shotgun (WGS) entry which is preliminary data.</text>
</comment>
<evidence type="ECO:0000259" key="1">
    <source>
        <dbReference type="Pfam" id="PF22936"/>
    </source>
</evidence>
<protein>
    <recommendedName>
        <fullName evidence="1">Retrovirus-related Pol polyprotein from transposon TNT 1-94-like beta-barrel domain-containing protein</fullName>
    </recommendedName>
</protein>
<dbReference type="AlphaFoldDB" id="A0A8J5LLN5"/>
<evidence type="ECO:0000313" key="3">
    <source>
        <dbReference type="Proteomes" id="UP000734854"/>
    </source>
</evidence>
<dbReference type="Proteomes" id="UP000734854">
    <property type="component" value="Unassembled WGS sequence"/>
</dbReference>
<evidence type="ECO:0000313" key="2">
    <source>
        <dbReference type="EMBL" id="KAG6520799.1"/>
    </source>
</evidence>
<gene>
    <name evidence="2" type="ORF">ZIOFF_017859</name>
</gene>
<organism evidence="2 3">
    <name type="scientific">Zingiber officinale</name>
    <name type="common">Ginger</name>
    <name type="synonym">Amomum zingiber</name>
    <dbReference type="NCBI Taxonomy" id="94328"/>
    <lineage>
        <taxon>Eukaryota</taxon>
        <taxon>Viridiplantae</taxon>
        <taxon>Streptophyta</taxon>
        <taxon>Embryophyta</taxon>
        <taxon>Tracheophyta</taxon>
        <taxon>Spermatophyta</taxon>
        <taxon>Magnoliopsida</taxon>
        <taxon>Liliopsida</taxon>
        <taxon>Zingiberales</taxon>
        <taxon>Zingiberaceae</taxon>
        <taxon>Zingiber</taxon>
    </lineage>
</organism>
<dbReference type="Pfam" id="PF22936">
    <property type="entry name" value="Pol_BBD"/>
    <property type="match status" value="1"/>
</dbReference>
<proteinExistence type="predicted"/>
<sequence length="227" mass="25567">MAKDCWAKKKFVQSNTATSNPKENSEDDWDAEALFATEENEVAFTTMSDKINYKNDWIVDSGCSNHMTSDKEKLQNLSEYKGTCMVVTTNNSRLPIAHIVFDEASSWWNPVMEVLSDSKDLEDKLQQKMGEHIVQLQPSSDESGDPNDNDIEQGVAQTIVEEATEPETFEEVSQSLERVIAMKEEIDALQEISPSHGTHNNKVCKCHKSLYALKQSPRACLTSLLFL</sequence>
<reference evidence="2 3" key="1">
    <citation type="submission" date="2020-08" db="EMBL/GenBank/DDBJ databases">
        <title>Plant Genome Project.</title>
        <authorList>
            <person name="Zhang R.-G."/>
        </authorList>
    </citation>
    <scope>NUCLEOTIDE SEQUENCE [LARGE SCALE GENOMIC DNA]</scope>
    <source>
        <tissue evidence="2">Rhizome</tissue>
    </source>
</reference>
<name>A0A8J5LLN5_ZINOF</name>
<dbReference type="InterPro" id="IPR054722">
    <property type="entry name" value="PolX-like_BBD"/>
</dbReference>
<dbReference type="EMBL" id="JACMSC010000005">
    <property type="protein sequence ID" value="KAG6520799.1"/>
    <property type="molecule type" value="Genomic_DNA"/>
</dbReference>